<reference evidence="8" key="1">
    <citation type="submission" date="2018-05" db="EMBL/GenBank/DDBJ databases">
        <authorList>
            <person name="Lanie J.A."/>
            <person name="Ng W.-L."/>
            <person name="Kazmierczak K.M."/>
            <person name="Andrzejewski T.M."/>
            <person name="Davidsen T.M."/>
            <person name="Wayne K.J."/>
            <person name="Tettelin H."/>
            <person name="Glass J.I."/>
            <person name="Rusch D."/>
            <person name="Podicherti R."/>
            <person name="Tsui H.-C.T."/>
            <person name="Winkler M.E."/>
        </authorList>
    </citation>
    <scope>NUCLEOTIDE SEQUENCE</scope>
</reference>
<evidence type="ECO:0000259" key="7">
    <source>
        <dbReference type="Pfam" id="PF00933"/>
    </source>
</evidence>
<dbReference type="InterPro" id="IPR001764">
    <property type="entry name" value="Glyco_hydro_3_N"/>
</dbReference>
<dbReference type="PRINTS" id="PR00133">
    <property type="entry name" value="GLHYDRLASE3"/>
</dbReference>
<dbReference type="Gene3D" id="3.40.710.10">
    <property type="entry name" value="DD-peptidase/beta-lactamase superfamily"/>
    <property type="match status" value="1"/>
</dbReference>
<protein>
    <recommendedName>
        <fullName evidence="3">beta-N-acetylhexosaminidase</fullName>
        <ecNumber evidence="3">3.2.1.52</ecNumber>
    </recommendedName>
</protein>
<dbReference type="EMBL" id="UINC01008380">
    <property type="protein sequence ID" value="SVA37727.1"/>
    <property type="molecule type" value="Genomic_DNA"/>
</dbReference>
<dbReference type="InterPro" id="IPR017853">
    <property type="entry name" value="GH"/>
</dbReference>
<dbReference type="Gene3D" id="3.20.20.300">
    <property type="entry name" value="Glycoside hydrolase, family 3, N-terminal domain"/>
    <property type="match status" value="1"/>
</dbReference>
<dbReference type="InterPro" id="IPR036881">
    <property type="entry name" value="Glyco_hydro_3_C_sf"/>
</dbReference>
<gene>
    <name evidence="8" type="ORF">METZ01_LOCUS90581</name>
</gene>
<dbReference type="Gene3D" id="3.40.50.1700">
    <property type="entry name" value="Glycoside hydrolase family 3 C-terminal domain"/>
    <property type="match status" value="1"/>
</dbReference>
<dbReference type="InterPro" id="IPR012338">
    <property type="entry name" value="Beta-lactam/transpept-like"/>
</dbReference>
<dbReference type="Pfam" id="PF00144">
    <property type="entry name" value="Beta-lactamase"/>
    <property type="match status" value="1"/>
</dbReference>
<dbReference type="EC" id="3.2.1.52" evidence="3"/>
<accession>A0A381VDK1</accession>
<dbReference type="SUPFAM" id="SSF56601">
    <property type="entry name" value="beta-lactamase/transpeptidase-like"/>
    <property type="match status" value="1"/>
</dbReference>
<dbReference type="PANTHER" id="PTHR30480:SF13">
    <property type="entry name" value="BETA-HEXOSAMINIDASE"/>
    <property type="match status" value="1"/>
</dbReference>
<evidence type="ECO:0000256" key="3">
    <source>
        <dbReference type="ARBA" id="ARBA00012663"/>
    </source>
</evidence>
<keyword evidence="5" id="KW-0326">Glycosidase</keyword>
<feature type="non-terminal residue" evidence="8">
    <location>
        <position position="913"/>
    </location>
</feature>
<dbReference type="InterPro" id="IPR001466">
    <property type="entry name" value="Beta-lactam-related"/>
</dbReference>
<evidence type="ECO:0000313" key="8">
    <source>
        <dbReference type="EMBL" id="SVA37727.1"/>
    </source>
</evidence>
<dbReference type="PANTHER" id="PTHR30480">
    <property type="entry name" value="BETA-HEXOSAMINIDASE-RELATED"/>
    <property type="match status" value="1"/>
</dbReference>
<evidence type="ECO:0000256" key="5">
    <source>
        <dbReference type="ARBA" id="ARBA00023295"/>
    </source>
</evidence>
<dbReference type="InterPro" id="IPR050226">
    <property type="entry name" value="NagZ_Beta-hexosaminidase"/>
</dbReference>
<dbReference type="Pfam" id="PF00933">
    <property type="entry name" value="Glyco_hydro_3"/>
    <property type="match status" value="1"/>
</dbReference>
<feature type="domain" description="Beta-lactamase-related" evidence="6">
    <location>
        <begin position="581"/>
        <end position="904"/>
    </location>
</feature>
<organism evidence="8">
    <name type="scientific">marine metagenome</name>
    <dbReference type="NCBI Taxonomy" id="408172"/>
    <lineage>
        <taxon>unclassified sequences</taxon>
        <taxon>metagenomes</taxon>
        <taxon>ecological metagenomes</taxon>
    </lineage>
</organism>
<dbReference type="GO" id="GO:0004563">
    <property type="term" value="F:beta-N-acetylhexosaminidase activity"/>
    <property type="evidence" value="ECO:0007669"/>
    <property type="project" value="UniProtKB-EC"/>
</dbReference>
<comment type="similarity">
    <text evidence="2">Belongs to the glycosyl hydrolase 3 family.</text>
</comment>
<sequence>MACALPPNPAPRTQYPETISHLTLEEKIAQMVMVRIRGDYYSSEHWYRKKLQKYLSVDGIGGVISFGGSIHGSYYNIQQFQKWAKYPLLVAADYERGLGQWMGGGTLFPSNMAMAATGDSSLAYDQGRITAVEARALGVHITFSPVMDINNNPDNPIINFRAYSDNAETVSKFGTEFIRGVQDNGLVACAKHFPGHGNTSTDSHSSLPSIAGSKTELMNLELKPFKAAINADVEMMMAGHIALPGLDGSGIPASHSHAISTELLRNELGFDGIIVTDGMEMGGLTKSAWAGESAVRAIEAGADILLLPMDVEQTLKSVLSAVKSGRINEKRINQSVQRIWKMKSKMGLLNGAAQIPFSELETIIGKTENTAKAKEIAQKSITIVKDENHQLPLIPEKIDSLAHLILSLDEGAGGYLKSLSRDLNKTHGSVAEMLINNPLSKLGRKDILNQLKGVDQILVSLVVRIRMDKGIASIDSTHSLLLSELRQLDIPIVTVSYGSPYLPDYDLLETYVCAYGYGSVSVQAVSEAIWGRVKVDGKLPVSLTPQLDRGFGIPKKKRFNDWGEVQQVEFLNAWSVIDSAIENRIFPGAQVAVVHKGKLIASRGFGRHTYDNSSPPVKQESIYDIASLTKVLSATPITMKLIAQKKLSLEHTVQQFYPQFTGNGKEDITIRHLLTHSSGLPGYYQFFLDDQISTKEDVLDYILNVKLHSEPGSHYEYSDLGFILLTSIIEKVANRSIDRLAHSYFFGPLGMHHTRYNPPLEWKRKVAPTEIDSIYRNRLIHGEVHDENTHLMGGVSGHAGVFSTAKEIARYAQMLVDGGIWEGRRILKKSQIQEFTKVQHIPQDSDLALGWDTPSQSGKSIAGDYFTPGSFGHLGFTGTSLWIDPNKEIIIVLLTNRVHPSRKGDEGSKEMYG</sequence>
<evidence type="ECO:0000256" key="2">
    <source>
        <dbReference type="ARBA" id="ARBA00005336"/>
    </source>
</evidence>
<proteinExistence type="inferred from homology"/>
<keyword evidence="4" id="KW-0378">Hydrolase</keyword>
<dbReference type="GO" id="GO:0009254">
    <property type="term" value="P:peptidoglycan turnover"/>
    <property type="evidence" value="ECO:0007669"/>
    <property type="project" value="TreeGrafter"/>
</dbReference>
<evidence type="ECO:0000256" key="4">
    <source>
        <dbReference type="ARBA" id="ARBA00022801"/>
    </source>
</evidence>
<evidence type="ECO:0000259" key="6">
    <source>
        <dbReference type="Pfam" id="PF00144"/>
    </source>
</evidence>
<name>A0A381VDK1_9ZZZZ</name>
<feature type="domain" description="Glycoside hydrolase family 3 N-terminal" evidence="7">
    <location>
        <begin position="23"/>
        <end position="341"/>
    </location>
</feature>
<dbReference type="AlphaFoldDB" id="A0A381VDK1"/>
<dbReference type="GO" id="GO:0005975">
    <property type="term" value="P:carbohydrate metabolic process"/>
    <property type="evidence" value="ECO:0007669"/>
    <property type="project" value="InterPro"/>
</dbReference>
<comment type="catalytic activity">
    <reaction evidence="1">
        <text>Hydrolysis of terminal non-reducing N-acetyl-D-hexosamine residues in N-acetyl-beta-D-hexosaminides.</text>
        <dbReference type="EC" id="3.2.1.52"/>
    </reaction>
</comment>
<evidence type="ECO:0000256" key="1">
    <source>
        <dbReference type="ARBA" id="ARBA00001231"/>
    </source>
</evidence>
<dbReference type="InterPro" id="IPR036962">
    <property type="entry name" value="Glyco_hydro_3_N_sf"/>
</dbReference>
<dbReference type="SUPFAM" id="SSF51445">
    <property type="entry name" value="(Trans)glycosidases"/>
    <property type="match status" value="1"/>
</dbReference>